<keyword evidence="1" id="KW-1133">Transmembrane helix</keyword>
<accession>A0A6H1U227</accession>
<reference evidence="2 3" key="1">
    <citation type="submission" date="2020-04" db="EMBL/GenBank/DDBJ databases">
        <authorList>
            <person name="Basu S."/>
            <person name="Maruthanayagam V."/>
            <person name="Chakraborty S."/>
            <person name="Pramanik A."/>
            <person name="Mukherjee J."/>
            <person name="Brink B."/>
        </authorList>
    </citation>
    <scope>NUCLEOTIDE SEQUENCE [LARGE SCALE GENOMIC DNA]</scope>
    <source>
        <strain evidence="2 3">AP17</strain>
    </source>
</reference>
<name>A0A6H1U227_9CYAN</name>
<dbReference type="Proteomes" id="UP000500857">
    <property type="component" value="Chromosome"/>
</dbReference>
<dbReference type="AlphaFoldDB" id="A0A6H1U227"/>
<keyword evidence="3" id="KW-1185">Reference proteome</keyword>
<keyword evidence="1" id="KW-0472">Membrane</keyword>
<keyword evidence="1" id="KW-0812">Transmembrane</keyword>
<dbReference type="EMBL" id="CP051167">
    <property type="protein sequence ID" value="QIZ72881.1"/>
    <property type="molecule type" value="Genomic_DNA"/>
</dbReference>
<evidence type="ECO:0000313" key="3">
    <source>
        <dbReference type="Proteomes" id="UP000500857"/>
    </source>
</evidence>
<organism evidence="2 3">
    <name type="scientific">Oxynema aestuarii AP17</name>
    <dbReference type="NCBI Taxonomy" id="2064643"/>
    <lineage>
        <taxon>Bacteria</taxon>
        <taxon>Bacillati</taxon>
        <taxon>Cyanobacteriota</taxon>
        <taxon>Cyanophyceae</taxon>
        <taxon>Oscillatoriophycideae</taxon>
        <taxon>Oscillatoriales</taxon>
        <taxon>Oscillatoriaceae</taxon>
        <taxon>Oxynema</taxon>
        <taxon>Oxynema aestuarii</taxon>
    </lineage>
</organism>
<dbReference type="KEGG" id="oxy:HCG48_21655"/>
<dbReference type="RefSeq" id="WP_168571028.1">
    <property type="nucleotide sequence ID" value="NZ_CP051167.1"/>
</dbReference>
<feature type="transmembrane region" description="Helical" evidence="1">
    <location>
        <begin position="6"/>
        <end position="26"/>
    </location>
</feature>
<protein>
    <submittedName>
        <fullName evidence="2">Uncharacterized protein</fullName>
    </submittedName>
</protein>
<gene>
    <name evidence="2" type="ORF">HCG48_21655</name>
</gene>
<evidence type="ECO:0000256" key="1">
    <source>
        <dbReference type="SAM" id="Phobius"/>
    </source>
</evidence>
<sequence length="53" mass="5927">MHRSRARWTCGFFQFVMMAIALYLAVAPRSNSTVAISFGNRQSGDRPSTGDLF</sequence>
<evidence type="ECO:0000313" key="2">
    <source>
        <dbReference type="EMBL" id="QIZ72881.1"/>
    </source>
</evidence>
<proteinExistence type="predicted"/>